<dbReference type="InterPro" id="IPR015943">
    <property type="entry name" value="WD40/YVTN_repeat-like_dom_sf"/>
</dbReference>
<feature type="region of interest" description="Disordered" evidence="4">
    <location>
        <begin position="559"/>
        <end position="581"/>
    </location>
</feature>
<keyword evidence="1" id="KW-0853">WD repeat</keyword>
<dbReference type="AlphaFoldDB" id="A0A1A5ZX43"/>
<evidence type="ECO:0000256" key="3">
    <source>
        <dbReference type="ARBA" id="ARBA00025740"/>
    </source>
</evidence>
<evidence type="ECO:0008006" key="6">
    <source>
        <dbReference type="Google" id="ProtNLM"/>
    </source>
</evidence>
<dbReference type="InterPro" id="IPR048720">
    <property type="entry name" value="PROPPIN"/>
</dbReference>
<proteinExistence type="inferred from homology"/>
<dbReference type="InterPro" id="IPR036322">
    <property type="entry name" value="WD40_repeat_dom_sf"/>
</dbReference>
<evidence type="ECO:0000256" key="2">
    <source>
        <dbReference type="ARBA" id="ARBA00022737"/>
    </source>
</evidence>
<protein>
    <recommendedName>
        <fullName evidence="6">WD40 repeat-like protein</fullName>
    </recommendedName>
</protein>
<dbReference type="GO" id="GO:0005737">
    <property type="term" value="C:cytoplasm"/>
    <property type="evidence" value="ECO:0007669"/>
    <property type="project" value="UniProtKB-ARBA"/>
</dbReference>
<dbReference type="OrthoDB" id="1667587at2759"/>
<dbReference type="VEuPathDB" id="FungiDB:I303_07137"/>
<feature type="region of interest" description="Disordered" evidence="4">
    <location>
        <begin position="308"/>
        <end position="335"/>
    </location>
</feature>
<sequence>MQLGRYSVSTLRPAPIHSITFSQDGRVFAVAGEEGYEVWKSFPLCLVKRRVLPGTLTLALLLPNSPLLVLQGGGANPLYPPNKAVVFHDKLGIPVAEVEFGERIRGIKARNGLFCVALSRKVVAFQYGVDASITTTNDLPSKTKNTGKGKIKDTTQNQAFHIEKLGEWETAKNELGLMALSTAGGSSLLALPGRQAGHVQLISLPPCPPVSSSSNPGDTAFRSPIILAHTHPLSTLSTTANGSHILTTSERGTLIRVWDTTRGRLERELRRGVDKAEMWGCDFESGGGGGGGGGGKSRVVGWSDKGTIHVWKDDNPGNKDRDHGRSSTPTPSTQTLTNILSRNLPLPKYFSSSPSTAQYHLPRKNPHAISTALGKAGVNVPSMRAEEGDEESEMFVVAWVDVPTTLNPGEPVKKKGKEELKVGRRSSASYDTTSMATTAVSPSIGMGIRDERRSFGSGSDNTSRTVTPVPHIPHTVPPSDKRNSIHRNVSNNFINKSSIQDIHTTAKSSSAKTHTSRASINTVLDTDRSAAEVQVEKQLIVVTYSGDWYRLRIPDNNLDTYDTSAEGDSAGGAETEDRRGQSRKCELVEYRRLGVGGGGW</sequence>
<feature type="region of interest" description="Disordered" evidence="4">
    <location>
        <begin position="408"/>
        <end position="429"/>
    </location>
</feature>
<feature type="compositionally biased region" description="Basic and acidic residues" evidence="4">
    <location>
        <begin position="308"/>
        <end position="325"/>
    </location>
</feature>
<dbReference type="EMBL" id="KI894035">
    <property type="protein sequence ID" value="OBR82378.1"/>
    <property type="molecule type" value="Genomic_DNA"/>
</dbReference>
<dbReference type="STRING" id="1296121.A0A1A5ZX43"/>
<keyword evidence="2" id="KW-0677">Repeat</keyword>
<dbReference type="SUPFAM" id="SSF50978">
    <property type="entry name" value="WD40 repeat-like"/>
    <property type="match status" value="1"/>
</dbReference>
<reference evidence="5" key="1">
    <citation type="submission" date="2013-07" db="EMBL/GenBank/DDBJ databases">
        <title>The Genome Sequence of Cryptococcus dejecticola CBS10117.</title>
        <authorList>
            <consortium name="The Broad Institute Genome Sequencing Platform"/>
            <person name="Cuomo C."/>
            <person name="Litvintseva A."/>
            <person name="Chen Y."/>
            <person name="Heitman J."/>
            <person name="Sun S."/>
            <person name="Springer D."/>
            <person name="Dromer F."/>
            <person name="Young S.K."/>
            <person name="Zeng Q."/>
            <person name="Gargeya S."/>
            <person name="Fitzgerald M."/>
            <person name="Abouelleil A."/>
            <person name="Alvarado L."/>
            <person name="Berlin A.M."/>
            <person name="Chapman S.B."/>
            <person name="Dewar J."/>
            <person name="Goldberg J."/>
            <person name="Griggs A."/>
            <person name="Gujja S."/>
            <person name="Hansen M."/>
            <person name="Howarth C."/>
            <person name="Imamovic A."/>
            <person name="Larimer J."/>
            <person name="McCowan C."/>
            <person name="Murphy C."/>
            <person name="Pearson M."/>
            <person name="Priest M."/>
            <person name="Roberts A."/>
            <person name="Saif S."/>
            <person name="Shea T."/>
            <person name="Sykes S."/>
            <person name="Wortman J."/>
            <person name="Nusbaum C."/>
            <person name="Birren B."/>
        </authorList>
    </citation>
    <scope>NUCLEOTIDE SEQUENCE [LARGE SCALE GENOMIC DNA]</scope>
    <source>
        <strain evidence="5">CBS 10117</strain>
    </source>
</reference>
<feature type="region of interest" description="Disordered" evidence="4">
    <location>
        <begin position="448"/>
        <end position="484"/>
    </location>
</feature>
<evidence type="ECO:0000256" key="1">
    <source>
        <dbReference type="ARBA" id="ARBA00022574"/>
    </source>
</evidence>
<accession>A0A1A5ZX43</accession>
<dbReference type="Gene3D" id="2.130.10.10">
    <property type="entry name" value="YVTN repeat-like/Quinoprotein amine dehydrogenase"/>
    <property type="match status" value="1"/>
</dbReference>
<dbReference type="PANTHER" id="PTHR11227">
    <property type="entry name" value="WD-REPEAT PROTEIN INTERACTING WITH PHOSPHOINOSIDES WIPI -RELATED"/>
    <property type="match status" value="1"/>
</dbReference>
<organism evidence="5">
    <name type="scientific">Kwoniella dejecticola CBS 10117</name>
    <dbReference type="NCBI Taxonomy" id="1296121"/>
    <lineage>
        <taxon>Eukaryota</taxon>
        <taxon>Fungi</taxon>
        <taxon>Dikarya</taxon>
        <taxon>Basidiomycota</taxon>
        <taxon>Agaricomycotina</taxon>
        <taxon>Tremellomycetes</taxon>
        <taxon>Tremellales</taxon>
        <taxon>Cryptococcaceae</taxon>
        <taxon>Kwoniella</taxon>
    </lineage>
</organism>
<comment type="similarity">
    <text evidence="3">Belongs to the WD repeat PROPPIN family.</text>
</comment>
<dbReference type="SMART" id="SM00320">
    <property type="entry name" value="WD40"/>
    <property type="match status" value="3"/>
</dbReference>
<gene>
    <name evidence="5" type="ORF">I303_07137</name>
</gene>
<feature type="compositionally biased region" description="Low complexity" evidence="4">
    <location>
        <begin position="465"/>
        <end position="478"/>
    </location>
</feature>
<feature type="compositionally biased region" description="Basic and acidic residues" evidence="4">
    <location>
        <begin position="411"/>
        <end position="422"/>
    </location>
</feature>
<evidence type="ECO:0000313" key="5">
    <source>
        <dbReference type="EMBL" id="OBR82378.1"/>
    </source>
</evidence>
<evidence type="ECO:0000256" key="4">
    <source>
        <dbReference type="SAM" id="MobiDB-lite"/>
    </source>
</evidence>
<dbReference type="InterPro" id="IPR001680">
    <property type="entry name" value="WD40_rpt"/>
</dbReference>
<name>A0A1A5ZX43_9TREE</name>